<evidence type="ECO:0000259" key="2">
    <source>
        <dbReference type="Pfam" id="PF01968"/>
    </source>
</evidence>
<dbReference type="InterPro" id="IPR008040">
    <property type="entry name" value="Hydant_A_N"/>
</dbReference>
<dbReference type="Pfam" id="PF19278">
    <property type="entry name" value="Hydant_A_C"/>
    <property type="match status" value="1"/>
</dbReference>
<dbReference type="InterPro" id="IPR002821">
    <property type="entry name" value="Hydantoinase_A"/>
</dbReference>
<dbReference type="PANTHER" id="PTHR11365">
    <property type="entry name" value="5-OXOPROLINASE RELATED"/>
    <property type="match status" value="1"/>
</dbReference>
<gene>
    <name evidence="6" type="ORF">JMJ56_25975</name>
</gene>
<dbReference type="EMBL" id="JAETWB010000027">
    <property type="protein sequence ID" value="MBL6081445.1"/>
    <property type="molecule type" value="Genomic_DNA"/>
</dbReference>
<proteinExistence type="inferred from homology"/>
<dbReference type="Pfam" id="PF01968">
    <property type="entry name" value="Hydantoinase_A"/>
    <property type="match status" value="1"/>
</dbReference>
<dbReference type="PANTHER" id="PTHR11365:SF23">
    <property type="entry name" value="HYPOTHETICAL 5-OXOPROLINASE (EUROFUNG)-RELATED"/>
    <property type="match status" value="1"/>
</dbReference>
<sequence>MEAIMDAGWQFWIDRGGTFTDIVARNPAGRLTTAKLLSENPGRYRDAAVAGIRQILAREAGLAPDAAMPRGMIEAVKMGTTVATNALLERKGERVLLLVNRGFADMLRIGNQARPRLFDLAVRLPDLLHEQVAEIGGRIAVTGEELEPLDEATARAALEAAYADGIRAVAIVLMHAWAHPAHELRLGEIAREVGFPQVSLSHQASPLPRIVPRGDTTVVDAYLSPILRRYVEQVSGELPGVRLYFMQSNGGLTEAGHFQGKDAILSGPAGGIVGAARTAGMAGLDRIIGFDMGGTSTDVALYAGEFERAFETLVAGVRMRAPMMAINTVAAGGGSVLAFDGARYRVGPESAGAVPGPACYRRGGPLTVTDANVMVGKIQPRHFPPIFGPDADQPLDADVVREKFTALAAEIAAATGETPEPRAVAEGFLRVAVANMANAIKQVSIQKGHDVTRHALQCFGGAGGQHACLVADELGMETVFIHPFAGVLSAYGMGLADQTVIREAAVEAPLSPDSMAGLAETLDRLAGEGRAELLHQGAEAGRIAAARRLHLRYAGTDSFLPIPFGAHDVVVAAFTAAHRARFGFATPERQVVVEACIAEVTAAGESVEEAKLPARTPGEAIPLLDTVPLFAAGAEHSAPVYDREALLAGDRLAGPALIREANATTVVEPGWTAELTPLNHLILRRTTPREATHTEVTGRPDPVMLELFNNLFMSIAEQTGAVLQNTSLSVNIKERLDFSCAIFDSEGGLVANAPHVPVHLGAMGESVRTVIRQRGKTLRPGDVVALNNPYNGGTHLPDVTVITPVFDAAGREILFFLGSRGHHADIGGLTPGSTPPLSRTLEEEGVVIDDFLLVKQGRFREAEFRALLAAARYPARSPDVNVADIKAQIAANEKGVQELQRAVREQGLDTVRAYMRHVMDNAEESVRRVLARLQDGEFRTTTDDGTPLVVAVRVDREGRRAVIDFTGTGPQRPSNFNAPAAVCRAVVLYCFRALVGEEIPLNDGCLKPLEIVVPSGTFLSPLPHGEGGGAAVVAGNTEVSQMTCNALLAALGACASAQATMNNVIFGDDLYQYYETVCGGVGAGPGFDGWGPVQTHMTNTRMTDPEILELRYPVRLEEFAIRRGSGGAGQWRGGDGARRRIRFLRPMQAIVVASRRNVAPHGMMGGADGLPGRQWVERANGSIEPIPGNSGSADLAIGDALVVETPGGGGWGPPPA</sequence>
<accession>A0ABS1UBF1</accession>
<dbReference type="InterPro" id="IPR049517">
    <property type="entry name" value="ACX-like_C"/>
</dbReference>
<keyword evidence="7" id="KW-1185">Reference proteome</keyword>
<dbReference type="Pfam" id="PF02538">
    <property type="entry name" value="Hydantoinase_B"/>
    <property type="match status" value="1"/>
</dbReference>
<name>A0ABS1UBF1_9PROT</name>
<feature type="domain" description="Hydantoinase A/oxoprolinase" evidence="2">
    <location>
        <begin position="213"/>
        <end position="499"/>
    </location>
</feature>
<comment type="caution">
    <text evidence="6">The sequence shown here is derived from an EMBL/GenBank/DDBJ whole genome shotgun (WGS) entry which is preliminary data.</text>
</comment>
<evidence type="ECO:0000256" key="1">
    <source>
        <dbReference type="ARBA" id="ARBA00010403"/>
    </source>
</evidence>
<protein>
    <submittedName>
        <fullName evidence="6">Hydantoinase B/oxoprolinase family protein</fullName>
    </submittedName>
</protein>
<dbReference type="InterPro" id="IPR003692">
    <property type="entry name" value="Hydantoinase_B"/>
</dbReference>
<comment type="similarity">
    <text evidence="1">Belongs to the oxoprolinase family.</text>
</comment>
<dbReference type="InterPro" id="IPR045079">
    <property type="entry name" value="Oxoprolinase-like"/>
</dbReference>
<evidence type="ECO:0000259" key="4">
    <source>
        <dbReference type="Pfam" id="PF05378"/>
    </source>
</evidence>
<evidence type="ECO:0000259" key="5">
    <source>
        <dbReference type="Pfam" id="PF19278"/>
    </source>
</evidence>
<reference evidence="6 7" key="1">
    <citation type="submission" date="2021-01" db="EMBL/GenBank/DDBJ databases">
        <title>Belnapia mucosa sp. nov. and Belnapia arida sp. nov., isolated from the Tabernas Desert (Almeria, Spain).</title>
        <authorList>
            <person name="Molina-Menor E."/>
            <person name="Vidal-Verdu A."/>
            <person name="Calonge A."/>
            <person name="Satari L."/>
            <person name="Pereto J."/>
            <person name="Porcar M."/>
        </authorList>
    </citation>
    <scope>NUCLEOTIDE SEQUENCE [LARGE SCALE GENOMIC DNA]</scope>
    <source>
        <strain evidence="6 7">T18</strain>
    </source>
</reference>
<feature type="domain" description="Acetophenone carboxylase-like C-terminal" evidence="5">
    <location>
        <begin position="607"/>
        <end position="675"/>
    </location>
</feature>
<feature type="domain" description="Hydantoinase/oxoprolinase N-terminal" evidence="4">
    <location>
        <begin position="11"/>
        <end position="194"/>
    </location>
</feature>
<evidence type="ECO:0000259" key="3">
    <source>
        <dbReference type="Pfam" id="PF02538"/>
    </source>
</evidence>
<evidence type="ECO:0000313" key="6">
    <source>
        <dbReference type="EMBL" id="MBL6081445.1"/>
    </source>
</evidence>
<evidence type="ECO:0000313" key="7">
    <source>
        <dbReference type="Proteomes" id="UP000660885"/>
    </source>
</evidence>
<feature type="domain" description="Hydantoinase B/oxoprolinase" evidence="3">
    <location>
        <begin position="701"/>
        <end position="1214"/>
    </location>
</feature>
<organism evidence="6 7">
    <name type="scientific">Belnapia arida</name>
    <dbReference type="NCBI Taxonomy" id="2804533"/>
    <lineage>
        <taxon>Bacteria</taxon>
        <taxon>Pseudomonadati</taxon>
        <taxon>Pseudomonadota</taxon>
        <taxon>Alphaproteobacteria</taxon>
        <taxon>Acetobacterales</taxon>
        <taxon>Roseomonadaceae</taxon>
        <taxon>Belnapia</taxon>
    </lineage>
</organism>
<dbReference type="Proteomes" id="UP000660885">
    <property type="component" value="Unassembled WGS sequence"/>
</dbReference>
<dbReference type="Pfam" id="PF05378">
    <property type="entry name" value="Hydant_A_N"/>
    <property type="match status" value="1"/>
</dbReference>